<keyword evidence="2" id="KW-1185">Reference proteome</keyword>
<protein>
    <submittedName>
        <fullName evidence="1">Uncharacterized protein</fullName>
    </submittedName>
</protein>
<accession>A0A177C768</accession>
<proteinExistence type="predicted"/>
<dbReference type="GeneID" id="28762433"/>
<sequence length="100" mass="11581">MPMSSDLAMVITTISLWYSRSCRNFQDPADRRAAVVTTLPRIALAQGDWKHDRRVRHKQEETASQRVRVRYDGLHELTMVNFKSTENDADRRPRPSAIVV</sequence>
<name>A0A177C768_9PLEO</name>
<dbReference type="InParanoid" id="A0A177C768"/>
<reference evidence="1 2" key="1">
    <citation type="submission" date="2016-05" db="EMBL/GenBank/DDBJ databases">
        <title>Comparative analysis of secretome profiles of manganese(II)-oxidizing ascomycete fungi.</title>
        <authorList>
            <consortium name="DOE Joint Genome Institute"/>
            <person name="Zeiner C.A."/>
            <person name="Purvine S.O."/>
            <person name="Zink E.M."/>
            <person name="Wu S."/>
            <person name="Pasa-Tolic L."/>
            <person name="Chaput D.L."/>
            <person name="Haridas S."/>
            <person name="Grigoriev I.V."/>
            <person name="Santelli C.M."/>
            <person name="Hansel C.M."/>
        </authorList>
    </citation>
    <scope>NUCLEOTIDE SEQUENCE [LARGE SCALE GENOMIC DNA]</scope>
    <source>
        <strain evidence="1 2">AP3s5-JAC2a</strain>
    </source>
</reference>
<dbReference type="Proteomes" id="UP000077069">
    <property type="component" value="Unassembled WGS sequence"/>
</dbReference>
<dbReference type="EMBL" id="KV441555">
    <property type="protein sequence ID" value="OAG02540.1"/>
    <property type="molecule type" value="Genomic_DNA"/>
</dbReference>
<gene>
    <name evidence="1" type="ORF">CC84DRAFT_1166377</name>
</gene>
<dbReference type="AlphaFoldDB" id="A0A177C768"/>
<dbReference type="RefSeq" id="XP_018032905.1">
    <property type="nucleotide sequence ID" value="XM_018178947.1"/>
</dbReference>
<evidence type="ECO:0000313" key="2">
    <source>
        <dbReference type="Proteomes" id="UP000077069"/>
    </source>
</evidence>
<evidence type="ECO:0000313" key="1">
    <source>
        <dbReference type="EMBL" id="OAG02540.1"/>
    </source>
</evidence>
<organism evidence="1 2">
    <name type="scientific">Paraphaeosphaeria sporulosa</name>
    <dbReference type="NCBI Taxonomy" id="1460663"/>
    <lineage>
        <taxon>Eukaryota</taxon>
        <taxon>Fungi</taxon>
        <taxon>Dikarya</taxon>
        <taxon>Ascomycota</taxon>
        <taxon>Pezizomycotina</taxon>
        <taxon>Dothideomycetes</taxon>
        <taxon>Pleosporomycetidae</taxon>
        <taxon>Pleosporales</taxon>
        <taxon>Massarineae</taxon>
        <taxon>Didymosphaeriaceae</taxon>
        <taxon>Paraphaeosphaeria</taxon>
    </lineage>
</organism>